<feature type="compositionally biased region" description="Basic and acidic residues" evidence="1">
    <location>
        <begin position="73"/>
        <end position="84"/>
    </location>
</feature>
<organism evidence="3 4">
    <name type="scientific">Massilia eburnea</name>
    <dbReference type="NCBI Taxonomy" id="1776165"/>
    <lineage>
        <taxon>Bacteria</taxon>
        <taxon>Pseudomonadati</taxon>
        <taxon>Pseudomonadota</taxon>
        <taxon>Betaproteobacteria</taxon>
        <taxon>Burkholderiales</taxon>
        <taxon>Oxalobacteraceae</taxon>
        <taxon>Telluria group</taxon>
        <taxon>Massilia</taxon>
    </lineage>
</organism>
<dbReference type="OrthoDB" id="221297at2"/>
<dbReference type="InterPro" id="IPR000674">
    <property type="entry name" value="Ald_Oxase/Xan_DH_a/b"/>
</dbReference>
<dbReference type="InterPro" id="IPR008274">
    <property type="entry name" value="AldOxase/xan_DH_MoCoBD1"/>
</dbReference>
<protein>
    <submittedName>
        <fullName evidence="3">Molybdopterin-dependent oxidoreductase</fullName>
    </submittedName>
</protein>
<dbReference type="InterPro" id="IPR036856">
    <property type="entry name" value="Ald_Oxase/Xan_DH_a/b_sf"/>
</dbReference>
<evidence type="ECO:0000313" key="3">
    <source>
        <dbReference type="EMBL" id="MTW14324.1"/>
    </source>
</evidence>
<dbReference type="RefSeq" id="WP_155457267.1">
    <property type="nucleotide sequence ID" value="NZ_WNKX01000040.1"/>
</dbReference>
<sequence length="734" mass="78478">MIQIGQAIPRTDGRLKVTGAATFSAEHPLPRMAHAVLLQSTIARGHIASIDTARAAAMPGVLAVMSHRNAPRLPREKPGGEEQKPPPPRLNLLQDDEVKYNGQPIAVVIADTLEQAQDAARAIKVRYAAQPARLDFKAAKLRKPKEQPDRPMQTSRGDVQAGLAQASQRIDALYTTPVENHNPMEPHATIASWEGDRLTLYDATQNISGVKKNSARALGIAPEKVRVVSPYVGGGFGCKGNMWSHVVLAAMAARMAGRPVKLVLERTQMFAPVGARPMTEQRFRVGANAQGRLLAVVHDTISHTATQDDFTEPCSSPTRILYASDSLQTTQQLATLDVGVPTYMRAPGEASGSFALECAIDEMAYALKMDPVALRLQNYAEQDPEKNIPFSAKQLRECYKVAAERFGWSRRTSAPRSMRAGRTLVGWGMATATYPANRMPAKAWASIAPDGTAQVRSGSHDIGTGTYTIMTQVAADALGLPLEKVRFELGDTAMPEAPVSGGSMTAASVGPAVHRACTAARDKLVALAVADQSSPLHGFNASEVEAAGGWLRLRANPERGEPMAAVIARNGGQAVSADGDAKPGEEKKQYSMHSFGAVFVEVHVDPDLGTVRVPRIAACYDVGTVLNAKTARSQFMGGIVWGLGMALMEKTEMDWRYGRAANANLADYHVPVNADVGEIDIVALPGNDTHFNELGARGIGEIGIVGVAAAVANAVYHATGKRVRDLPITLDKLV</sequence>
<dbReference type="AlphaFoldDB" id="A0A6L6QQJ2"/>
<dbReference type="InterPro" id="IPR016208">
    <property type="entry name" value="Ald_Oxase/xanthine_DH-like"/>
</dbReference>
<gene>
    <name evidence="3" type="ORF">GM658_27280</name>
</gene>
<comment type="caution">
    <text evidence="3">The sequence shown here is derived from an EMBL/GenBank/DDBJ whole genome shotgun (WGS) entry which is preliminary data.</text>
</comment>
<dbReference type="Pfam" id="PF20256">
    <property type="entry name" value="MoCoBD_2"/>
    <property type="match status" value="1"/>
</dbReference>
<dbReference type="EMBL" id="WNKX01000040">
    <property type="protein sequence ID" value="MTW14324.1"/>
    <property type="molecule type" value="Genomic_DNA"/>
</dbReference>
<evidence type="ECO:0000313" key="4">
    <source>
        <dbReference type="Proteomes" id="UP000472320"/>
    </source>
</evidence>
<keyword evidence="4" id="KW-1185">Reference proteome</keyword>
<dbReference type="SUPFAM" id="SSF54665">
    <property type="entry name" value="CO dehydrogenase molybdoprotein N-domain-like"/>
    <property type="match status" value="1"/>
</dbReference>
<evidence type="ECO:0000259" key="2">
    <source>
        <dbReference type="SMART" id="SM01008"/>
    </source>
</evidence>
<dbReference type="InterPro" id="IPR046867">
    <property type="entry name" value="AldOxase/xan_DH_MoCoBD2"/>
</dbReference>
<evidence type="ECO:0000256" key="1">
    <source>
        <dbReference type="SAM" id="MobiDB-lite"/>
    </source>
</evidence>
<dbReference type="SUPFAM" id="SSF56003">
    <property type="entry name" value="Molybdenum cofactor-binding domain"/>
    <property type="match status" value="1"/>
</dbReference>
<dbReference type="Proteomes" id="UP000472320">
    <property type="component" value="Unassembled WGS sequence"/>
</dbReference>
<feature type="region of interest" description="Disordered" evidence="1">
    <location>
        <begin position="70"/>
        <end position="91"/>
    </location>
</feature>
<dbReference type="Pfam" id="PF01315">
    <property type="entry name" value="Ald_Xan_dh_C"/>
    <property type="match status" value="1"/>
</dbReference>
<dbReference type="Pfam" id="PF02738">
    <property type="entry name" value="MoCoBD_1"/>
    <property type="match status" value="1"/>
</dbReference>
<dbReference type="GO" id="GO:0016491">
    <property type="term" value="F:oxidoreductase activity"/>
    <property type="evidence" value="ECO:0007669"/>
    <property type="project" value="InterPro"/>
</dbReference>
<dbReference type="PANTHER" id="PTHR11908:SF153">
    <property type="entry name" value="DEHYDROGENASE"/>
    <property type="match status" value="1"/>
</dbReference>
<reference evidence="3 4" key="1">
    <citation type="submission" date="2019-11" db="EMBL/GenBank/DDBJ databases">
        <title>Type strains purchased from KCTC, JCM and DSMZ.</title>
        <authorList>
            <person name="Lu H."/>
        </authorList>
    </citation>
    <scope>NUCLEOTIDE SEQUENCE [LARGE SCALE GENOMIC DNA]</scope>
    <source>
        <strain evidence="3 4">JCM 31587</strain>
    </source>
</reference>
<dbReference type="SMART" id="SM01008">
    <property type="entry name" value="Ald_Xan_dh_C"/>
    <property type="match status" value="1"/>
</dbReference>
<name>A0A6L6QQJ2_9BURK</name>
<dbReference type="PANTHER" id="PTHR11908">
    <property type="entry name" value="XANTHINE DEHYDROGENASE"/>
    <property type="match status" value="1"/>
</dbReference>
<dbReference type="GO" id="GO:0005506">
    <property type="term" value="F:iron ion binding"/>
    <property type="evidence" value="ECO:0007669"/>
    <property type="project" value="InterPro"/>
</dbReference>
<feature type="domain" description="Aldehyde oxidase/xanthine dehydrogenase a/b hammerhead" evidence="2">
    <location>
        <begin position="18"/>
        <end position="131"/>
    </location>
</feature>
<accession>A0A6L6QQJ2</accession>
<dbReference type="InterPro" id="IPR037165">
    <property type="entry name" value="AldOxase/xan_DH_Mopterin-bd_sf"/>
</dbReference>
<dbReference type="Gene3D" id="3.90.1170.50">
    <property type="entry name" value="Aldehyde oxidase/xanthine dehydrogenase, a/b hammerhead"/>
    <property type="match status" value="1"/>
</dbReference>
<proteinExistence type="predicted"/>
<dbReference type="Gene3D" id="3.30.365.10">
    <property type="entry name" value="Aldehyde oxidase/xanthine dehydrogenase, molybdopterin binding domain"/>
    <property type="match status" value="4"/>
</dbReference>